<evidence type="ECO:0000256" key="1">
    <source>
        <dbReference type="SAM" id="MobiDB-lite"/>
    </source>
</evidence>
<evidence type="ECO:0000313" key="3">
    <source>
        <dbReference type="Proteomes" id="UP001221413"/>
    </source>
</evidence>
<feature type="region of interest" description="Disordered" evidence="1">
    <location>
        <begin position="1"/>
        <end position="101"/>
    </location>
</feature>
<gene>
    <name evidence="2" type="ORF">Dda_8033</name>
</gene>
<proteinExistence type="predicted"/>
<accession>A0AAD6IRM6</accession>
<dbReference type="Proteomes" id="UP001221413">
    <property type="component" value="Unassembled WGS sequence"/>
</dbReference>
<protein>
    <submittedName>
        <fullName evidence="2">Uncharacterized protein</fullName>
    </submittedName>
</protein>
<reference evidence="2" key="1">
    <citation type="submission" date="2023-01" db="EMBL/GenBank/DDBJ databases">
        <title>The chitinases involved in constricting ring structure development in the nematode-trapping fungus Drechslerella dactyloides.</title>
        <authorList>
            <person name="Wang R."/>
            <person name="Zhang L."/>
            <person name="Tang P."/>
            <person name="Li S."/>
            <person name="Liang L."/>
        </authorList>
    </citation>
    <scope>NUCLEOTIDE SEQUENCE</scope>
    <source>
        <strain evidence="2">YMF1.00031</strain>
    </source>
</reference>
<keyword evidence="3" id="KW-1185">Reference proteome</keyword>
<dbReference type="EMBL" id="JAQGDS010000011">
    <property type="protein sequence ID" value="KAJ6257147.1"/>
    <property type="molecule type" value="Genomic_DNA"/>
</dbReference>
<dbReference type="AlphaFoldDB" id="A0AAD6IRM6"/>
<sequence length="157" mass="16440">MNSSRHDEDHIYTSSPSPTGSSEISIDALVPDGRSKMVEDVSEGNGSSPADIPGSQARRFVQFDVADQSATANDTGPTNANGFVGTDDAQWTPDDDFLNSSDDEDFAQAVERGTAPLLTSIAAPSVVVAGMDLGNLESSSARSGMKMAFMNMANSIM</sequence>
<feature type="compositionally biased region" description="Polar residues" evidence="1">
    <location>
        <begin position="68"/>
        <end position="81"/>
    </location>
</feature>
<comment type="caution">
    <text evidence="2">The sequence shown here is derived from an EMBL/GenBank/DDBJ whole genome shotgun (WGS) entry which is preliminary data.</text>
</comment>
<feature type="compositionally biased region" description="Low complexity" evidence="1">
    <location>
        <begin position="13"/>
        <end position="26"/>
    </location>
</feature>
<name>A0AAD6IRM6_DREDA</name>
<feature type="compositionally biased region" description="Basic and acidic residues" evidence="1">
    <location>
        <begin position="1"/>
        <end position="11"/>
    </location>
</feature>
<evidence type="ECO:0000313" key="2">
    <source>
        <dbReference type="EMBL" id="KAJ6257147.1"/>
    </source>
</evidence>
<organism evidence="2 3">
    <name type="scientific">Drechslerella dactyloides</name>
    <name type="common">Nematode-trapping fungus</name>
    <name type="synonym">Arthrobotrys dactyloides</name>
    <dbReference type="NCBI Taxonomy" id="74499"/>
    <lineage>
        <taxon>Eukaryota</taxon>
        <taxon>Fungi</taxon>
        <taxon>Dikarya</taxon>
        <taxon>Ascomycota</taxon>
        <taxon>Pezizomycotina</taxon>
        <taxon>Orbiliomycetes</taxon>
        <taxon>Orbiliales</taxon>
        <taxon>Orbiliaceae</taxon>
        <taxon>Drechslerella</taxon>
    </lineage>
</organism>